<dbReference type="PANTHER" id="PTHR13090:SF1">
    <property type="entry name" value="ARGININE-HYDROXYLASE NDUFAF5, MITOCHONDRIAL"/>
    <property type="match status" value="1"/>
</dbReference>
<dbReference type="Proteomes" id="UP000286100">
    <property type="component" value="Unassembled WGS sequence"/>
</dbReference>
<dbReference type="SUPFAM" id="SSF53335">
    <property type="entry name" value="S-adenosyl-L-methionine-dependent methyltransferases"/>
    <property type="match status" value="1"/>
</dbReference>
<dbReference type="AlphaFoldDB" id="A0A418WP74"/>
<keyword evidence="1 4" id="KW-0489">Methyltransferase</keyword>
<evidence type="ECO:0000313" key="4">
    <source>
        <dbReference type="EMBL" id="RJF93023.1"/>
    </source>
</evidence>
<proteinExistence type="predicted"/>
<dbReference type="InterPro" id="IPR029063">
    <property type="entry name" value="SAM-dependent_MTases_sf"/>
</dbReference>
<evidence type="ECO:0000259" key="3">
    <source>
        <dbReference type="Pfam" id="PF08241"/>
    </source>
</evidence>
<dbReference type="OrthoDB" id="9793723at2"/>
<dbReference type="EMBL" id="QYUM01000002">
    <property type="protein sequence ID" value="RJF93023.1"/>
    <property type="molecule type" value="Genomic_DNA"/>
</dbReference>
<sequence>MALLSNASRQCTSRLVQPPEIFDRALRRLRRDRAASHFAAHDFLRAHMIEEILDRLDSVKRSFTRALDLGACDGALGKALRARGIEVVSADPGRAFADALGGVQCDEDRLPFADSSFDLIVQAGGLESVNDVPGALTLARRALMPDGLYLGALVGSGSLPALKAAMLAADMDVGDAVHARTHPQIDVRAAGDLLSRAGFALPVADTARLTVRYRDVFRLFTDLRGMAATNLLRGERSPITRRWLAAATQAFAKGADADGKISEHFEIVCLTGWSPSPDQPKAARRGSATTSLAAILKPGG</sequence>
<evidence type="ECO:0000256" key="1">
    <source>
        <dbReference type="ARBA" id="ARBA00022603"/>
    </source>
</evidence>
<dbReference type="Pfam" id="PF08241">
    <property type="entry name" value="Methyltransf_11"/>
    <property type="match status" value="1"/>
</dbReference>
<dbReference type="GO" id="GO:0032259">
    <property type="term" value="P:methylation"/>
    <property type="evidence" value="ECO:0007669"/>
    <property type="project" value="UniProtKB-KW"/>
</dbReference>
<dbReference type="InterPro" id="IPR050602">
    <property type="entry name" value="Malonyl-ACP_OMT"/>
</dbReference>
<dbReference type="PANTHER" id="PTHR13090">
    <property type="entry name" value="ARGININE-HYDROXYLASE NDUFAF5, MITOCHONDRIAL"/>
    <property type="match status" value="1"/>
</dbReference>
<evidence type="ECO:0000256" key="2">
    <source>
        <dbReference type="ARBA" id="ARBA00022679"/>
    </source>
</evidence>
<accession>A0A418WP74</accession>
<protein>
    <submittedName>
        <fullName evidence="4">Methyltransferase domain-containing protein</fullName>
    </submittedName>
</protein>
<dbReference type="Gene3D" id="3.40.50.150">
    <property type="entry name" value="Vaccinia Virus protein VP39"/>
    <property type="match status" value="1"/>
</dbReference>
<gene>
    <name evidence="4" type="ORF">D3876_01145</name>
</gene>
<evidence type="ECO:0000313" key="5">
    <source>
        <dbReference type="Proteomes" id="UP000286100"/>
    </source>
</evidence>
<dbReference type="InterPro" id="IPR013216">
    <property type="entry name" value="Methyltransf_11"/>
</dbReference>
<dbReference type="GO" id="GO:0008757">
    <property type="term" value="F:S-adenosylmethionine-dependent methyltransferase activity"/>
    <property type="evidence" value="ECO:0007669"/>
    <property type="project" value="InterPro"/>
</dbReference>
<comment type="caution">
    <text evidence="4">The sequence shown here is derived from an EMBL/GenBank/DDBJ whole genome shotgun (WGS) entry which is preliminary data.</text>
</comment>
<feature type="domain" description="Methyltransferase type 11" evidence="3">
    <location>
        <begin position="67"/>
        <end position="149"/>
    </location>
</feature>
<dbReference type="RefSeq" id="WP_119759303.1">
    <property type="nucleotide sequence ID" value="NZ_QYUM01000002.1"/>
</dbReference>
<keyword evidence="5" id="KW-1185">Reference proteome</keyword>
<keyword evidence="2 4" id="KW-0808">Transferase</keyword>
<reference evidence="4 5" key="1">
    <citation type="submission" date="2018-09" db="EMBL/GenBank/DDBJ databases">
        <authorList>
            <person name="Zhu H."/>
        </authorList>
    </citation>
    <scope>NUCLEOTIDE SEQUENCE [LARGE SCALE GENOMIC DNA]</scope>
    <source>
        <strain evidence="4 5">K2R01-6</strain>
    </source>
</reference>
<name>A0A418WP74_9SPHN</name>
<organism evidence="4 5">
    <name type="scientific">Sphingomonas cavernae</name>
    <dbReference type="NCBI Taxonomy" id="2320861"/>
    <lineage>
        <taxon>Bacteria</taxon>
        <taxon>Pseudomonadati</taxon>
        <taxon>Pseudomonadota</taxon>
        <taxon>Alphaproteobacteria</taxon>
        <taxon>Sphingomonadales</taxon>
        <taxon>Sphingomonadaceae</taxon>
        <taxon>Sphingomonas</taxon>
    </lineage>
</organism>